<protein>
    <submittedName>
        <fullName evidence="2">Uncharacterized protein</fullName>
    </submittedName>
</protein>
<dbReference type="EMBL" id="JBBWRZ010000004">
    <property type="protein sequence ID" value="KAK8237751.1"/>
    <property type="molecule type" value="Genomic_DNA"/>
</dbReference>
<keyword evidence="3" id="KW-1185">Reference proteome</keyword>
<evidence type="ECO:0000313" key="3">
    <source>
        <dbReference type="Proteomes" id="UP001492380"/>
    </source>
</evidence>
<evidence type="ECO:0000313" key="2">
    <source>
        <dbReference type="EMBL" id="KAK8237751.1"/>
    </source>
</evidence>
<proteinExistence type="predicted"/>
<evidence type="ECO:0000256" key="1">
    <source>
        <dbReference type="SAM" id="MobiDB-lite"/>
    </source>
</evidence>
<reference evidence="2 3" key="1">
    <citation type="submission" date="2024-04" db="EMBL/GenBank/DDBJ databases">
        <title>Phyllosticta paracitricarpa is synonymous to the EU quarantine fungus P. citricarpa based on phylogenomic analyses.</title>
        <authorList>
            <consortium name="Lawrence Berkeley National Laboratory"/>
            <person name="Van Ingen-Buijs V.A."/>
            <person name="Van Westerhoven A.C."/>
            <person name="Haridas S."/>
            <person name="Skiadas P."/>
            <person name="Martin F."/>
            <person name="Groenewald J.Z."/>
            <person name="Crous P.W."/>
            <person name="Seidl M.F."/>
        </authorList>
    </citation>
    <scope>NUCLEOTIDE SEQUENCE [LARGE SCALE GENOMIC DNA]</scope>
    <source>
        <strain evidence="2 3">CBS 123374</strain>
    </source>
</reference>
<sequence>MCAKGRPETDRPLAPGIQCRPQWHHRCGTLCLSGRLYCIETLGRGTSFQQFGQAQVRRFETLREKPLAFWAYERPLPSAHKLCRALQLKGGLSGSSTNPSIKAIRPIFRQAIYPAFAVGTAFFPESNEHRKVGESRAGQEQRLETKSDDEASVPMPRKGYATDDGRALGTPQTEFQQFGRAAGDCDHAGLLEPGRPCKRGRLGYTLRLQHPDAKLYCIHPPMMGRIERKR</sequence>
<gene>
    <name evidence="2" type="ORF">HDK90DRAFT_549639</name>
</gene>
<feature type="compositionally biased region" description="Basic and acidic residues" evidence="1">
    <location>
        <begin position="129"/>
        <end position="149"/>
    </location>
</feature>
<feature type="region of interest" description="Disordered" evidence="1">
    <location>
        <begin position="129"/>
        <end position="169"/>
    </location>
</feature>
<organism evidence="2 3">
    <name type="scientific">Phyllosticta capitalensis</name>
    <dbReference type="NCBI Taxonomy" id="121624"/>
    <lineage>
        <taxon>Eukaryota</taxon>
        <taxon>Fungi</taxon>
        <taxon>Dikarya</taxon>
        <taxon>Ascomycota</taxon>
        <taxon>Pezizomycotina</taxon>
        <taxon>Dothideomycetes</taxon>
        <taxon>Dothideomycetes incertae sedis</taxon>
        <taxon>Botryosphaeriales</taxon>
        <taxon>Phyllostictaceae</taxon>
        <taxon>Phyllosticta</taxon>
    </lineage>
</organism>
<accession>A0ABR1YRZ3</accession>
<name>A0ABR1YRZ3_9PEZI</name>
<dbReference type="Proteomes" id="UP001492380">
    <property type="component" value="Unassembled WGS sequence"/>
</dbReference>
<comment type="caution">
    <text evidence="2">The sequence shown here is derived from an EMBL/GenBank/DDBJ whole genome shotgun (WGS) entry which is preliminary data.</text>
</comment>